<feature type="region of interest" description="Disordered" evidence="2">
    <location>
        <begin position="1"/>
        <end position="128"/>
    </location>
</feature>
<proteinExistence type="inferred from homology"/>
<dbReference type="Proteomes" id="UP000653305">
    <property type="component" value="Unassembled WGS sequence"/>
</dbReference>
<dbReference type="InterPro" id="IPR007573">
    <property type="entry name" value="QWRF"/>
</dbReference>
<comment type="caution">
    <text evidence="3">The sequence shown here is derived from an EMBL/GenBank/DDBJ whole genome shotgun (WGS) entry which is preliminary data.</text>
</comment>
<sequence length="455" mass="50382">MSDQTGGAATTSTTEAPPLPQRRPRVREVSSRFMSPLTQSNSTPNTSDLRRSKSAHRRQTDENLIPEPNRISDKPSIASPVPTAHKRQHHHQRVKQQNSENGESNSHPNSDVRVSSRPDTPIVVGGSERIVPSRYRQVPNSIRRSISLNSISSSGCPSTAAARLLQEATSDEQVQQLSRVSSSSSSDSCSTTASSCPDSNESSGNSTGGDCARPLNFSISRPPHHPSTCLRTGLDARKGIRKVISHQEDVHSLKMLSNHYLQWRFANAKAEACVRAQKHEAQRKFWSLGSKISDIRDHVKKKRHEFGVLRGIKTLTTIVEAQMPYLDKWSTLEEDYSNSLSATTNTLLSASLRLPVSTEVRVDARQLGEALNSALKVVELLSSHIQRFIHKAEEMNISISELAKMVSEEKARIDECGHMLSKTYTSQVKECSVRGTLMQLHHCSHHQPQKSEATV</sequence>
<evidence type="ECO:0000313" key="4">
    <source>
        <dbReference type="Proteomes" id="UP000653305"/>
    </source>
</evidence>
<comment type="similarity">
    <text evidence="1">Belongs to the QWRF family.</text>
</comment>
<reference evidence="3" key="1">
    <citation type="submission" date="2020-07" db="EMBL/GenBank/DDBJ databases">
        <title>Ethylene signaling mediates host invasion by parasitic plants.</title>
        <authorList>
            <person name="Yoshida S."/>
        </authorList>
    </citation>
    <scope>NUCLEOTIDE SEQUENCE</scope>
    <source>
        <strain evidence="3">Okayama</strain>
    </source>
</reference>
<accession>A0A830D5X9</accession>
<name>A0A830D5X9_9LAMI</name>
<protein>
    <submittedName>
        <fullName evidence="3">Protein endosperm defective 1</fullName>
    </submittedName>
</protein>
<feature type="compositionally biased region" description="Basic residues" evidence="2">
    <location>
        <begin position="84"/>
        <end position="94"/>
    </location>
</feature>
<organism evidence="3 4">
    <name type="scientific">Phtheirospermum japonicum</name>
    <dbReference type="NCBI Taxonomy" id="374723"/>
    <lineage>
        <taxon>Eukaryota</taxon>
        <taxon>Viridiplantae</taxon>
        <taxon>Streptophyta</taxon>
        <taxon>Embryophyta</taxon>
        <taxon>Tracheophyta</taxon>
        <taxon>Spermatophyta</taxon>
        <taxon>Magnoliopsida</taxon>
        <taxon>eudicotyledons</taxon>
        <taxon>Gunneridae</taxon>
        <taxon>Pentapetalae</taxon>
        <taxon>asterids</taxon>
        <taxon>lamiids</taxon>
        <taxon>Lamiales</taxon>
        <taxon>Orobanchaceae</taxon>
        <taxon>Orobanchaceae incertae sedis</taxon>
        <taxon>Phtheirospermum</taxon>
    </lineage>
</organism>
<evidence type="ECO:0000256" key="1">
    <source>
        <dbReference type="ARBA" id="ARBA00010016"/>
    </source>
</evidence>
<dbReference type="EMBL" id="BMAC01001386">
    <property type="protein sequence ID" value="GFQ07087.1"/>
    <property type="molecule type" value="Genomic_DNA"/>
</dbReference>
<gene>
    <name evidence="3" type="ORF">PHJA_002852800</name>
</gene>
<dbReference type="GO" id="GO:0005737">
    <property type="term" value="C:cytoplasm"/>
    <property type="evidence" value="ECO:0007669"/>
    <property type="project" value="TreeGrafter"/>
</dbReference>
<dbReference type="GO" id="GO:0008017">
    <property type="term" value="F:microtubule binding"/>
    <property type="evidence" value="ECO:0007669"/>
    <property type="project" value="TreeGrafter"/>
</dbReference>
<feature type="compositionally biased region" description="Polar residues" evidence="2">
    <location>
        <begin position="98"/>
        <end position="113"/>
    </location>
</feature>
<feature type="region of interest" description="Disordered" evidence="2">
    <location>
        <begin position="172"/>
        <end position="208"/>
    </location>
</feature>
<feature type="compositionally biased region" description="Polar residues" evidence="2">
    <location>
        <begin position="32"/>
        <end position="47"/>
    </location>
</feature>
<dbReference type="PANTHER" id="PTHR31807">
    <property type="entry name" value="AUGMIN FAMILY MEMBER"/>
    <property type="match status" value="1"/>
</dbReference>
<evidence type="ECO:0000313" key="3">
    <source>
        <dbReference type="EMBL" id="GFQ07087.1"/>
    </source>
</evidence>
<feature type="compositionally biased region" description="Low complexity" evidence="2">
    <location>
        <begin position="1"/>
        <end position="14"/>
    </location>
</feature>
<dbReference type="Pfam" id="PF04484">
    <property type="entry name" value="QWRF"/>
    <property type="match status" value="1"/>
</dbReference>
<evidence type="ECO:0000256" key="2">
    <source>
        <dbReference type="SAM" id="MobiDB-lite"/>
    </source>
</evidence>
<feature type="compositionally biased region" description="Low complexity" evidence="2">
    <location>
        <begin position="181"/>
        <end position="199"/>
    </location>
</feature>
<dbReference type="AlphaFoldDB" id="A0A830D5X9"/>
<dbReference type="PANTHER" id="PTHR31807:SF6">
    <property type="entry name" value="PROTEIN ENDOSPERM DEFECTIVE 1-RELATED"/>
    <property type="match status" value="1"/>
</dbReference>
<dbReference type="GO" id="GO:0051225">
    <property type="term" value="P:spindle assembly"/>
    <property type="evidence" value="ECO:0007669"/>
    <property type="project" value="TreeGrafter"/>
</dbReference>
<dbReference type="OrthoDB" id="542108at2759"/>
<keyword evidence="4" id="KW-1185">Reference proteome</keyword>
<dbReference type="GO" id="GO:0005880">
    <property type="term" value="C:nuclear microtubule"/>
    <property type="evidence" value="ECO:0007669"/>
    <property type="project" value="TreeGrafter"/>
</dbReference>